<dbReference type="GO" id="GO:0002181">
    <property type="term" value="P:cytoplasmic translation"/>
    <property type="evidence" value="ECO:0007669"/>
    <property type="project" value="TreeGrafter"/>
</dbReference>
<dbReference type="GO" id="GO:0070180">
    <property type="term" value="F:large ribosomal subunit rRNA binding"/>
    <property type="evidence" value="ECO:0007669"/>
    <property type="project" value="TreeGrafter"/>
</dbReference>
<reference evidence="6" key="2">
    <citation type="journal article" date="2017" name="J. Anim. Genet.">
        <title>Multiple reference genome sequences of hot pepper reveal the massive evolution of plant disease resistance genes by retroduplication.</title>
        <authorList>
            <person name="Kim S."/>
            <person name="Park J."/>
            <person name="Yeom S.-I."/>
            <person name="Kim Y.-M."/>
            <person name="Seo E."/>
            <person name="Kim K.-T."/>
            <person name="Kim M.-S."/>
            <person name="Lee J.M."/>
            <person name="Cheong K."/>
            <person name="Shin H.-S."/>
            <person name="Kim S.-B."/>
            <person name="Han K."/>
            <person name="Lee J."/>
            <person name="Park M."/>
            <person name="Lee H.-A."/>
            <person name="Lee H.-Y."/>
            <person name="Lee Y."/>
            <person name="Oh S."/>
            <person name="Lee J.H."/>
            <person name="Choi E."/>
            <person name="Choi E."/>
            <person name="Lee S.E."/>
            <person name="Jeon J."/>
            <person name="Kim H."/>
            <person name="Choi G."/>
            <person name="Song H."/>
            <person name="Lee J."/>
            <person name="Lee S.-C."/>
            <person name="Kwon J.-K."/>
            <person name="Lee H.-Y."/>
            <person name="Koo N."/>
            <person name="Hong Y."/>
            <person name="Kim R.W."/>
            <person name="Kang W.-H."/>
            <person name="Huh J.H."/>
            <person name="Kang B.-C."/>
            <person name="Yang T.-J."/>
            <person name="Lee Y.-H."/>
            <person name="Bennetzen J.L."/>
            <person name="Choi D."/>
        </authorList>
    </citation>
    <scope>NUCLEOTIDE SEQUENCE [LARGE SCALE GENOMIC DNA]</scope>
    <source>
        <strain evidence="6">cv. PBC81</strain>
    </source>
</reference>
<sequence>MDLVAKLATELTRIFGLSMALSYLTVDVVFHMLIYAYTTIPVIFTKTKYFFQHITRMQEYLKDPSKFTTITPAPVHATFCDPYGTQTWCKPLETTDAEEKEKQYSMIEILHVLMSPIQTALVEFDQTINSDLNSKLHQVVNVCHLVLPSSLSKKLFGY</sequence>
<organism evidence="5 6">
    <name type="scientific">Capsicum baccatum</name>
    <name type="common">Peruvian pepper</name>
    <dbReference type="NCBI Taxonomy" id="33114"/>
    <lineage>
        <taxon>Eukaryota</taxon>
        <taxon>Viridiplantae</taxon>
        <taxon>Streptophyta</taxon>
        <taxon>Embryophyta</taxon>
        <taxon>Tracheophyta</taxon>
        <taxon>Spermatophyta</taxon>
        <taxon>Magnoliopsida</taxon>
        <taxon>eudicotyledons</taxon>
        <taxon>Gunneridae</taxon>
        <taxon>Pentapetalae</taxon>
        <taxon>asterids</taxon>
        <taxon>lamiids</taxon>
        <taxon>Solanales</taxon>
        <taxon>Solanaceae</taxon>
        <taxon>Solanoideae</taxon>
        <taxon>Capsiceae</taxon>
        <taxon>Capsicum</taxon>
    </lineage>
</organism>
<dbReference type="EMBL" id="MLFT02000007">
    <property type="protein sequence ID" value="PHT42315.1"/>
    <property type="molecule type" value="Genomic_DNA"/>
</dbReference>
<evidence type="ECO:0000256" key="1">
    <source>
        <dbReference type="ARBA" id="ARBA00008889"/>
    </source>
</evidence>
<dbReference type="AlphaFoldDB" id="A0A2G2WAP3"/>
<dbReference type="Proteomes" id="UP000224567">
    <property type="component" value="Unassembled WGS sequence"/>
</dbReference>
<dbReference type="PANTHER" id="PTHR45699:SF3">
    <property type="entry name" value="LARGE RIBOSOMAL SUBUNIT PROTEIN UL10"/>
    <property type="match status" value="1"/>
</dbReference>
<evidence type="ECO:0000256" key="2">
    <source>
        <dbReference type="ARBA" id="ARBA00022980"/>
    </source>
</evidence>
<feature type="transmembrane region" description="Helical" evidence="4">
    <location>
        <begin position="20"/>
        <end position="44"/>
    </location>
</feature>
<dbReference type="InterPro" id="IPR050323">
    <property type="entry name" value="Ribosomal_protein_uL10"/>
</dbReference>
<keyword evidence="4" id="KW-0472">Membrane</keyword>
<evidence type="ECO:0000256" key="4">
    <source>
        <dbReference type="SAM" id="Phobius"/>
    </source>
</evidence>
<protein>
    <submittedName>
        <fullName evidence="5">Uncharacterized protein</fullName>
    </submittedName>
</protein>
<keyword evidence="3" id="KW-0687">Ribonucleoprotein</keyword>
<keyword evidence="6" id="KW-1185">Reference proteome</keyword>
<evidence type="ECO:0000256" key="3">
    <source>
        <dbReference type="ARBA" id="ARBA00023274"/>
    </source>
</evidence>
<dbReference type="GO" id="GO:0022625">
    <property type="term" value="C:cytosolic large ribosomal subunit"/>
    <property type="evidence" value="ECO:0007669"/>
    <property type="project" value="TreeGrafter"/>
</dbReference>
<keyword evidence="2" id="KW-0689">Ribosomal protein</keyword>
<keyword evidence="4" id="KW-0812">Transmembrane</keyword>
<name>A0A2G2WAP3_CAPBA</name>
<evidence type="ECO:0000313" key="6">
    <source>
        <dbReference type="Proteomes" id="UP000224567"/>
    </source>
</evidence>
<dbReference type="STRING" id="33114.A0A2G2WAP3"/>
<dbReference type="GO" id="GO:0003735">
    <property type="term" value="F:structural constituent of ribosome"/>
    <property type="evidence" value="ECO:0007669"/>
    <property type="project" value="TreeGrafter"/>
</dbReference>
<dbReference type="GO" id="GO:0000027">
    <property type="term" value="P:ribosomal large subunit assembly"/>
    <property type="evidence" value="ECO:0007669"/>
    <property type="project" value="TreeGrafter"/>
</dbReference>
<comment type="similarity">
    <text evidence="1">Belongs to the universal ribosomal protein uL10 family.</text>
</comment>
<proteinExistence type="inferred from homology"/>
<reference evidence="5 6" key="1">
    <citation type="journal article" date="2017" name="Genome Biol.">
        <title>New reference genome sequences of hot pepper reveal the massive evolution of plant disease-resistance genes by retroduplication.</title>
        <authorList>
            <person name="Kim S."/>
            <person name="Park J."/>
            <person name="Yeom S.I."/>
            <person name="Kim Y.M."/>
            <person name="Seo E."/>
            <person name="Kim K.T."/>
            <person name="Kim M.S."/>
            <person name="Lee J.M."/>
            <person name="Cheong K."/>
            <person name="Shin H.S."/>
            <person name="Kim S.B."/>
            <person name="Han K."/>
            <person name="Lee J."/>
            <person name="Park M."/>
            <person name="Lee H.A."/>
            <person name="Lee H.Y."/>
            <person name="Lee Y."/>
            <person name="Oh S."/>
            <person name="Lee J.H."/>
            <person name="Choi E."/>
            <person name="Choi E."/>
            <person name="Lee S.E."/>
            <person name="Jeon J."/>
            <person name="Kim H."/>
            <person name="Choi G."/>
            <person name="Song H."/>
            <person name="Lee J."/>
            <person name="Lee S.C."/>
            <person name="Kwon J.K."/>
            <person name="Lee H.Y."/>
            <person name="Koo N."/>
            <person name="Hong Y."/>
            <person name="Kim R.W."/>
            <person name="Kang W.H."/>
            <person name="Huh J.H."/>
            <person name="Kang B.C."/>
            <person name="Yang T.J."/>
            <person name="Lee Y.H."/>
            <person name="Bennetzen J.L."/>
            <person name="Choi D."/>
        </authorList>
    </citation>
    <scope>NUCLEOTIDE SEQUENCE [LARGE SCALE GENOMIC DNA]</scope>
    <source>
        <strain evidence="6">cv. PBC81</strain>
    </source>
</reference>
<accession>A0A2G2WAP3</accession>
<keyword evidence="4" id="KW-1133">Transmembrane helix</keyword>
<gene>
    <name evidence="5" type="ORF">CQW23_16340</name>
</gene>
<evidence type="ECO:0000313" key="5">
    <source>
        <dbReference type="EMBL" id="PHT42315.1"/>
    </source>
</evidence>
<comment type="caution">
    <text evidence="5">The sequence shown here is derived from an EMBL/GenBank/DDBJ whole genome shotgun (WGS) entry which is preliminary data.</text>
</comment>
<dbReference type="PANTHER" id="PTHR45699">
    <property type="entry name" value="60S ACIDIC RIBOSOMAL PROTEIN P0"/>
    <property type="match status" value="1"/>
</dbReference>